<organism evidence="1 2">
    <name type="scientific">Cotesia congregata</name>
    <name type="common">Parasitoid wasp</name>
    <name type="synonym">Apanteles congregatus</name>
    <dbReference type="NCBI Taxonomy" id="51543"/>
    <lineage>
        <taxon>Eukaryota</taxon>
        <taxon>Metazoa</taxon>
        <taxon>Ecdysozoa</taxon>
        <taxon>Arthropoda</taxon>
        <taxon>Hexapoda</taxon>
        <taxon>Insecta</taxon>
        <taxon>Pterygota</taxon>
        <taxon>Neoptera</taxon>
        <taxon>Endopterygota</taxon>
        <taxon>Hymenoptera</taxon>
        <taxon>Apocrita</taxon>
        <taxon>Ichneumonoidea</taxon>
        <taxon>Braconidae</taxon>
        <taxon>Microgastrinae</taxon>
        <taxon>Cotesia</taxon>
    </lineage>
</organism>
<proteinExistence type="predicted"/>
<name>A0A8J2H2W3_COTCN</name>
<reference evidence="1" key="1">
    <citation type="submission" date="2021-04" db="EMBL/GenBank/DDBJ databases">
        <authorList>
            <person name="Chebbi M.A.C M."/>
        </authorList>
    </citation>
    <scope>NUCLEOTIDE SEQUENCE</scope>
</reference>
<keyword evidence="2" id="KW-1185">Reference proteome</keyword>
<gene>
    <name evidence="1" type="ORF">HICCMSTLAB_LOCUS90</name>
</gene>
<accession>A0A8J2H2W3</accession>
<dbReference type="OrthoDB" id="7656790at2759"/>
<evidence type="ECO:0000313" key="2">
    <source>
        <dbReference type="Proteomes" id="UP000786811"/>
    </source>
</evidence>
<comment type="caution">
    <text evidence="1">The sequence shown here is derived from an EMBL/GenBank/DDBJ whole genome shotgun (WGS) entry which is preliminary data.</text>
</comment>
<dbReference type="Proteomes" id="UP000786811">
    <property type="component" value="Unassembled WGS sequence"/>
</dbReference>
<dbReference type="EMBL" id="CAJNRD030000584">
    <property type="protein sequence ID" value="CAG5071826.1"/>
    <property type="molecule type" value="Genomic_DNA"/>
</dbReference>
<protein>
    <submittedName>
        <fullName evidence="1">Uncharacterized protein</fullName>
    </submittedName>
</protein>
<sequence length="135" mass="14974">MGNASSGRATTTFFIVSVNSPVKLVFPKRSLSFTSYISMIMGGCSFPDCHNSSEKGFKMLRFSHLVEMRSKWTTACKISKPITENSHILIPSPGKLFDVFETDDDNDDHYSVKSKRHKSGVSGSIVANVIKKYSN</sequence>
<evidence type="ECO:0000313" key="1">
    <source>
        <dbReference type="EMBL" id="CAG5071826.1"/>
    </source>
</evidence>
<dbReference type="AlphaFoldDB" id="A0A8J2H2W3"/>